<keyword evidence="2" id="KW-1185">Reference proteome</keyword>
<proteinExistence type="predicted"/>
<dbReference type="EMBL" id="QUNG01000004">
    <property type="protein sequence ID" value="REG84128.1"/>
    <property type="molecule type" value="Genomic_DNA"/>
</dbReference>
<sequence>MLCFYWFFGMPVLVRWRWFFSMPVLVRWRLVIPKSIVLSTLWSAIAPATPDNLERSGKLTRVIALVSCYHILLLT</sequence>
<reference evidence="1 2" key="1">
    <citation type="submission" date="2018-08" db="EMBL/GenBank/DDBJ databases">
        <title>Genomic Encyclopedia of Type Strains, Phase III (KMG-III): the genomes of soil and plant-associated and newly described type strains.</title>
        <authorList>
            <person name="Whitman W."/>
        </authorList>
    </citation>
    <scope>NUCLEOTIDE SEQUENCE [LARGE SCALE GENOMIC DNA]</scope>
    <source>
        <strain evidence="1 2">CECT 7375</strain>
    </source>
</reference>
<name>A0A3E0DRQ0_9GAMM</name>
<gene>
    <name evidence="1" type="ORF">DFP81_1047</name>
</gene>
<dbReference type="Proteomes" id="UP000256542">
    <property type="component" value="Unassembled WGS sequence"/>
</dbReference>
<comment type="caution">
    <text evidence="1">The sequence shown here is derived from an EMBL/GenBank/DDBJ whole genome shotgun (WGS) entry which is preliminary data.</text>
</comment>
<accession>A0A3E0DRQ0</accession>
<protein>
    <submittedName>
        <fullName evidence="1">Uncharacterized protein</fullName>
    </submittedName>
</protein>
<evidence type="ECO:0000313" key="2">
    <source>
        <dbReference type="Proteomes" id="UP000256542"/>
    </source>
</evidence>
<dbReference type="AlphaFoldDB" id="A0A3E0DRQ0"/>
<organism evidence="1 2">
    <name type="scientific">Marinomonas pollencensis</name>
    <dbReference type="NCBI Taxonomy" id="491954"/>
    <lineage>
        <taxon>Bacteria</taxon>
        <taxon>Pseudomonadati</taxon>
        <taxon>Pseudomonadota</taxon>
        <taxon>Gammaproteobacteria</taxon>
        <taxon>Oceanospirillales</taxon>
        <taxon>Oceanospirillaceae</taxon>
        <taxon>Marinomonas</taxon>
    </lineage>
</organism>
<evidence type="ECO:0000313" key="1">
    <source>
        <dbReference type="EMBL" id="REG84128.1"/>
    </source>
</evidence>